<evidence type="ECO:0000259" key="3">
    <source>
        <dbReference type="Pfam" id="PF00144"/>
    </source>
</evidence>
<dbReference type="PANTHER" id="PTHR22935:SF95">
    <property type="entry name" value="BETA-LACTAMASE-LIKE 1-RELATED"/>
    <property type="match status" value="1"/>
</dbReference>
<name>A0A552U7W7_9SPHN</name>
<evidence type="ECO:0000256" key="2">
    <source>
        <dbReference type="SAM" id="SignalP"/>
    </source>
</evidence>
<feature type="signal peptide" evidence="2">
    <location>
        <begin position="1"/>
        <end position="25"/>
    </location>
</feature>
<organism evidence="4 5">
    <name type="scientific">Glacieibacterium frigidum</name>
    <dbReference type="NCBI Taxonomy" id="2593303"/>
    <lineage>
        <taxon>Bacteria</taxon>
        <taxon>Pseudomonadati</taxon>
        <taxon>Pseudomonadota</taxon>
        <taxon>Alphaproteobacteria</taxon>
        <taxon>Sphingomonadales</taxon>
        <taxon>Sphingosinicellaceae</taxon>
        <taxon>Glacieibacterium</taxon>
    </lineage>
</organism>
<dbReference type="OrthoDB" id="5377981at2"/>
<evidence type="ECO:0000256" key="1">
    <source>
        <dbReference type="ARBA" id="ARBA00038473"/>
    </source>
</evidence>
<dbReference type="Gene3D" id="3.40.710.10">
    <property type="entry name" value="DD-peptidase/beta-lactamase superfamily"/>
    <property type="match status" value="1"/>
</dbReference>
<evidence type="ECO:0000313" key="5">
    <source>
        <dbReference type="Proteomes" id="UP000317894"/>
    </source>
</evidence>
<comment type="caution">
    <text evidence="4">The sequence shown here is derived from an EMBL/GenBank/DDBJ whole genome shotgun (WGS) entry which is preliminary data.</text>
</comment>
<dbReference type="InterPro" id="IPR001466">
    <property type="entry name" value="Beta-lactam-related"/>
</dbReference>
<dbReference type="InterPro" id="IPR012338">
    <property type="entry name" value="Beta-lactam/transpept-like"/>
</dbReference>
<feature type="domain" description="Beta-lactamase-related" evidence="3">
    <location>
        <begin position="185"/>
        <end position="517"/>
    </location>
</feature>
<gene>
    <name evidence="4" type="ORF">FMM06_11420</name>
</gene>
<dbReference type="Proteomes" id="UP000317894">
    <property type="component" value="Unassembled WGS sequence"/>
</dbReference>
<dbReference type="InterPro" id="IPR051478">
    <property type="entry name" value="Beta-lactamase-like_AB/R"/>
</dbReference>
<dbReference type="PANTHER" id="PTHR22935">
    <property type="entry name" value="PENICILLIN-BINDING PROTEIN"/>
    <property type="match status" value="1"/>
</dbReference>
<comment type="similarity">
    <text evidence="1">Belongs to the beta-lactamase family.</text>
</comment>
<feature type="chain" id="PRO_5022085939" evidence="2">
    <location>
        <begin position="26"/>
        <end position="654"/>
    </location>
</feature>
<protein>
    <submittedName>
        <fullName evidence="4">Beta-lactamase family protein</fullName>
    </submittedName>
</protein>
<dbReference type="Pfam" id="PF00144">
    <property type="entry name" value="Beta-lactamase"/>
    <property type="match status" value="1"/>
</dbReference>
<dbReference type="AlphaFoldDB" id="A0A552U7W7"/>
<sequence>MRISFAVAAILLAGASALPAAPALAATAAPARPTFTTPDAWTRRDDPKFVELTAPEGDTRLAIVDVASAADARAAVAAAWKLWKPDFARPPKLVTLRAARNGWDERQVVDYEVSPNEKRGIQAVAFRAGTGWTVLILDGSEATLEKRGAAVGLVLQSLRPAGYARETFAGRTPLPMTPERIAQLQAFVGEAMQQLGIPGAAFALTDRKGTIYSTGLGVRELGRPAKVSADSEFMIASNTKGMSTLLLAKLVDEGRLTWDQPVTQLYPAFKLGSADTTSKVLVRHLVCACTGLPRKDMEWLFNTNSASPASGTFTQLAATAPTSGFGEVFQYNNLMASAAGYLGGHLAYPGMELGKAYDRAMEEKIFKPLGMTATTFDYAKAMAGDWARPHGDSIDGATVAFGNAGMKLNRSVIPYRPAGGAWSTANDLIKYVRFELNEGRLDNGTQWVSAKNLLERRAPFVPVGEDRFYGMGMQTDRDLGVDVVHHGGSMFGYKSDIMLVPSAGIGAVILTNAEDGQSLLRPFMRRLLELIYDGKPEAAGDVAAAAARIKAEFAKERQLIALPPDPAAVAALAGAYTSPELGPLKIEKRGPDVLFSFTTVTSKAATKKNDDGSISFVMTDPTIAYAPVVVAKDGDRRALIIRDGQHEYRFAEVR</sequence>
<dbReference type="SUPFAM" id="SSF56601">
    <property type="entry name" value="beta-lactamase/transpeptidase-like"/>
    <property type="match status" value="1"/>
</dbReference>
<keyword evidence="2" id="KW-0732">Signal</keyword>
<reference evidence="4 5" key="1">
    <citation type="submission" date="2019-07" db="EMBL/GenBank/DDBJ databases">
        <title>Novel species isolated from glacier.</title>
        <authorList>
            <person name="Liu Q."/>
            <person name="Xin Y.-H."/>
        </authorList>
    </citation>
    <scope>NUCLEOTIDE SEQUENCE [LARGE SCALE GENOMIC DNA]</scope>
    <source>
        <strain evidence="4 5">LB1R16</strain>
    </source>
</reference>
<evidence type="ECO:0000313" key="4">
    <source>
        <dbReference type="EMBL" id="TRW14315.1"/>
    </source>
</evidence>
<accession>A0A552U7W7</accession>
<proteinExistence type="inferred from homology"/>
<dbReference type="EMBL" id="VJWA01000002">
    <property type="protein sequence ID" value="TRW14315.1"/>
    <property type="molecule type" value="Genomic_DNA"/>
</dbReference>
<keyword evidence="5" id="KW-1185">Reference proteome</keyword>